<reference evidence="2 3" key="1">
    <citation type="submission" date="2020-03" db="EMBL/GenBank/DDBJ databases">
        <title>Rubrivivax benzoatilyticus JA2 (sequenced after 10 years sub-culturing).</title>
        <authorList>
            <person name="Gupta D."/>
            <person name="Chintalapati S."/>
            <person name="Chintalapati V.R."/>
        </authorList>
    </citation>
    <scope>NUCLEOTIDE SEQUENCE [LARGE SCALE GENOMIC DNA]</scope>
    <source>
        <strain evidence="2 3">JA2-Mal</strain>
    </source>
</reference>
<accession>A0ABX0HTR2</accession>
<dbReference type="Proteomes" id="UP000802098">
    <property type="component" value="Unassembled WGS sequence"/>
</dbReference>
<comment type="caution">
    <text evidence="2">The sequence shown here is derived from an EMBL/GenBank/DDBJ whole genome shotgun (WGS) entry which is preliminary data.</text>
</comment>
<feature type="signal peptide" evidence="1">
    <location>
        <begin position="1"/>
        <end position="20"/>
    </location>
</feature>
<gene>
    <name evidence="2" type="ORF">G7087_08540</name>
</gene>
<dbReference type="EMBL" id="JAAOCD010000003">
    <property type="protein sequence ID" value="NHK98417.1"/>
    <property type="molecule type" value="Genomic_DNA"/>
</dbReference>
<evidence type="ECO:0008006" key="4">
    <source>
        <dbReference type="Google" id="ProtNLM"/>
    </source>
</evidence>
<keyword evidence="1" id="KW-0732">Signal</keyword>
<evidence type="ECO:0000313" key="3">
    <source>
        <dbReference type="Proteomes" id="UP000802098"/>
    </source>
</evidence>
<sequence length="139" mass="14328">MNPMSPLIAALALAAGSAVAQEPLAEPARVPPGVRLVPVAAPEAPSRAAVRDEYLRARADGTLTPDGEAGDTPAVLAAREQAHQQQHAAWDAVPDRLAALAAARAAATRMSGPAAVDGADVYEMQDERGELVGFLFVVE</sequence>
<evidence type="ECO:0000313" key="2">
    <source>
        <dbReference type="EMBL" id="NHK98417.1"/>
    </source>
</evidence>
<evidence type="ECO:0000256" key="1">
    <source>
        <dbReference type="SAM" id="SignalP"/>
    </source>
</evidence>
<dbReference type="RefSeq" id="WP_009856956.1">
    <property type="nucleotide sequence ID" value="NZ_JAAOCD010000003.1"/>
</dbReference>
<organism evidence="2 3">
    <name type="scientific">Rubrivivax benzoatilyticus</name>
    <dbReference type="NCBI Taxonomy" id="316997"/>
    <lineage>
        <taxon>Bacteria</taxon>
        <taxon>Pseudomonadati</taxon>
        <taxon>Pseudomonadota</taxon>
        <taxon>Betaproteobacteria</taxon>
        <taxon>Burkholderiales</taxon>
        <taxon>Sphaerotilaceae</taxon>
        <taxon>Rubrivivax</taxon>
    </lineage>
</organism>
<keyword evidence="3" id="KW-1185">Reference proteome</keyword>
<name>A0ABX0HTR2_9BURK</name>
<proteinExistence type="predicted"/>
<feature type="chain" id="PRO_5047504470" description="DUF4148 domain-containing protein" evidence="1">
    <location>
        <begin position="21"/>
        <end position="139"/>
    </location>
</feature>
<protein>
    <recommendedName>
        <fullName evidence="4">DUF4148 domain-containing protein</fullName>
    </recommendedName>
</protein>